<dbReference type="PIRSF" id="PIRSF006118">
    <property type="entry name" value="KDO8-P_Ptase"/>
    <property type="match status" value="1"/>
</dbReference>
<dbReference type="InterPro" id="IPR023214">
    <property type="entry name" value="HAD_sf"/>
</dbReference>
<dbReference type="SFLD" id="SFLDG01136">
    <property type="entry name" value="C1.6:_Phosphoserine_Phosphatas"/>
    <property type="match status" value="1"/>
</dbReference>
<keyword evidence="6" id="KW-0460">Magnesium</keyword>
<dbReference type="SFLD" id="SFLDS00003">
    <property type="entry name" value="Haloacid_Dehalogenase"/>
    <property type="match status" value="1"/>
</dbReference>
<evidence type="ECO:0000256" key="2">
    <source>
        <dbReference type="ARBA" id="ARBA00005893"/>
    </source>
</evidence>
<evidence type="ECO:0000313" key="7">
    <source>
        <dbReference type="EMBL" id="MFD2615800.1"/>
    </source>
</evidence>
<gene>
    <name evidence="7" type="ORF">ACFSTF_00380</name>
</gene>
<comment type="caution">
    <text evidence="7">The sequence shown here is derived from an EMBL/GenBank/DDBJ whole genome shotgun (WGS) entry which is preliminary data.</text>
</comment>
<comment type="subunit">
    <text evidence="3">Homotetramer.</text>
</comment>
<evidence type="ECO:0000313" key="8">
    <source>
        <dbReference type="Proteomes" id="UP001597458"/>
    </source>
</evidence>
<keyword evidence="5" id="KW-0378">Hydrolase</keyword>
<name>A0ABW5PMP9_9BACI</name>
<evidence type="ECO:0000256" key="4">
    <source>
        <dbReference type="ARBA" id="ARBA00022723"/>
    </source>
</evidence>
<dbReference type="NCBIfam" id="TIGR01670">
    <property type="entry name" value="KdsC-phosphatas"/>
    <property type="match status" value="1"/>
</dbReference>
<dbReference type="SFLD" id="SFLDG01138">
    <property type="entry name" value="C1.6.2:_Deoxy-d-mannose-octulo"/>
    <property type="match status" value="1"/>
</dbReference>
<sequence>MSPKIKLMVLDVDGVLTDGKLIIGTNNTELKAFHSQDGMGITLARHAGIKFAIITGRKSDAVRRRAKELSIEYLYEGISDKIQVFENLLNELNISHEEVCFIGDDINDLLILKQVGLACAPMNAVDMVKRHVHYVTKRPGGEGAVREVIDRILNEQFDYDDFVLKFLQNKIEVKQ</sequence>
<evidence type="ECO:0000256" key="3">
    <source>
        <dbReference type="ARBA" id="ARBA00011881"/>
    </source>
</evidence>
<dbReference type="RefSeq" id="WP_141191044.1">
    <property type="nucleotide sequence ID" value="NZ_JBHUMR010000001.1"/>
</dbReference>
<evidence type="ECO:0000256" key="5">
    <source>
        <dbReference type="ARBA" id="ARBA00022801"/>
    </source>
</evidence>
<dbReference type="InterPro" id="IPR036412">
    <property type="entry name" value="HAD-like_sf"/>
</dbReference>
<dbReference type="Pfam" id="PF08282">
    <property type="entry name" value="Hydrolase_3"/>
    <property type="match status" value="1"/>
</dbReference>
<comment type="similarity">
    <text evidence="2">Belongs to the KdsC family.</text>
</comment>
<protein>
    <submittedName>
        <fullName evidence="7">KdsC family phosphatase</fullName>
    </submittedName>
</protein>
<dbReference type="PANTHER" id="PTHR21485">
    <property type="entry name" value="HAD SUPERFAMILY MEMBERS CMAS AND KDSC"/>
    <property type="match status" value="1"/>
</dbReference>
<keyword evidence="8" id="KW-1185">Reference proteome</keyword>
<reference evidence="8" key="1">
    <citation type="journal article" date="2019" name="Int. J. Syst. Evol. Microbiol.">
        <title>The Global Catalogue of Microorganisms (GCM) 10K type strain sequencing project: providing services to taxonomists for standard genome sequencing and annotation.</title>
        <authorList>
            <consortium name="The Broad Institute Genomics Platform"/>
            <consortium name="The Broad Institute Genome Sequencing Center for Infectious Disease"/>
            <person name="Wu L."/>
            <person name="Ma J."/>
        </authorList>
    </citation>
    <scope>NUCLEOTIDE SEQUENCE [LARGE SCALE GENOMIC DNA]</scope>
    <source>
        <strain evidence="8">TISTR 2241</strain>
    </source>
</reference>
<dbReference type="InterPro" id="IPR010023">
    <property type="entry name" value="KdsC_fam"/>
</dbReference>
<dbReference type="Gene3D" id="3.40.50.1000">
    <property type="entry name" value="HAD superfamily/HAD-like"/>
    <property type="match status" value="1"/>
</dbReference>
<comment type="cofactor">
    <cofactor evidence="1">
        <name>Mg(2+)</name>
        <dbReference type="ChEBI" id="CHEBI:18420"/>
    </cofactor>
</comment>
<dbReference type="InterPro" id="IPR006549">
    <property type="entry name" value="HAD-SF_hydro_IIIA"/>
</dbReference>
<dbReference type="NCBIfam" id="TIGR01662">
    <property type="entry name" value="HAD-SF-IIIA"/>
    <property type="match status" value="1"/>
</dbReference>
<dbReference type="CDD" id="cd01630">
    <property type="entry name" value="HAD_KDO-like"/>
    <property type="match status" value="1"/>
</dbReference>
<proteinExistence type="inferred from homology"/>
<dbReference type="InterPro" id="IPR050793">
    <property type="entry name" value="CMP-NeuNAc_synthase"/>
</dbReference>
<dbReference type="PANTHER" id="PTHR21485:SF3">
    <property type="entry name" value="N-ACYLNEURAMINATE CYTIDYLYLTRANSFERASE"/>
    <property type="match status" value="1"/>
</dbReference>
<dbReference type="SUPFAM" id="SSF56784">
    <property type="entry name" value="HAD-like"/>
    <property type="match status" value="1"/>
</dbReference>
<dbReference type="EMBL" id="JBHUMR010000001">
    <property type="protein sequence ID" value="MFD2615800.1"/>
    <property type="molecule type" value="Genomic_DNA"/>
</dbReference>
<evidence type="ECO:0000256" key="6">
    <source>
        <dbReference type="ARBA" id="ARBA00022842"/>
    </source>
</evidence>
<organism evidence="7 8">
    <name type="scientific">Terrilactibacillus laevilacticus</name>
    <dbReference type="NCBI Taxonomy" id="1380157"/>
    <lineage>
        <taxon>Bacteria</taxon>
        <taxon>Bacillati</taxon>
        <taxon>Bacillota</taxon>
        <taxon>Bacilli</taxon>
        <taxon>Bacillales</taxon>
        <taxon>Bacillaceae</taxon>
        <taxon>Terrilactibacillus</taxon>
    </lineage>
</organism>
<accession>A0ABW5PMP9</accession>
<evidence type="ECO:0000256" key="1">
    <source>
        <dbReference type="ARBA" id="ARBA00001946"/>
    </source>
</evidence>
<keyword evidence="4" id="KW-0479">Metal-binding</keyword>
<dbReference type="Proteomes" id="UP001597458">
    <property type="component" value="Unassembled WGS sequence"/>
</dbReference>